<evidence type="ECO:0000313" key="2">
    <source>
        <dbReference type="Proteomes" id="UP001163603"/>
    </source>
</evidence>
<sequence length="1843" mass="206825">MMMTPEKAEGRGATGLLENNKLHAQNCCIPGTPLKSMEKVYKRRPKGGSRSSENQNSWIPGTPPKLIPRRQPENHQAVNMEEKACNVVSTSSGSSSACISSSSGLLNLNKSSAQLPVPDVATSGFKDSGDGDLRAALTDEQVTDGLSGQLNKLLVDLDAQLDKTPFTKLMNSFNGATPTTNETANSTPADCNLSKDSQIDRNIKEPDSGNFWSANRSLCSNQHNPTSTTENLQNGAEKCVSQAGHQNAQEDVASRMGGSNLNSQPEGVKSKRGPKPKPKKKKHRPRVVVDGKGKKPPLQPKTPKPVTPRRASSKEKKSSRKRKSDKENSVSENVTDDNLSKISKCAEEETSIVKSDAIIEFPAKTCRVALNFNLENQSTDEKSALTTVDPQPEPQAIECLSVSKQLECLSVSNKFECLSVSHQFGEISTFKGKNKRSKRRRRSLMIYKRTKKRSRRRRRLNTLSLLTLTLDTIKFPTKRNRLRRLPRKCTLSLLTAFPICNQLPKLPSKQAENEIICVPEASQNSSFFNDPELNRTESMALSLVDVEVQECPSKYEDFSLTTNLTGSQVLQEDPAKIDHIWKGSQDLQNFRLGVESRSICLYPEVLQDQRTSLLEVLPDQCIGCQEVLQIGSQEISQGQIINQIDPFTEYISPNQSSVYQDLSQWGWREIFLYSSQEILQRQRIDPIMQKNAWDKGIGSQEVFQEILQGQIIDPFMQKNTWEQSSGCFQEFLQRNDTAVQKIDEAFWLPLQSRGLEVPQEVINVPLNNGDIQTRKQDYGADGTLVPYQGPLMPNNGRHSRKRKMKQDSNTDGTLVLYQENFKPKKLSAKVYLDEVSLKMWEQLGNGDEEKVDEEKCRKEREIMGGRIESFITRMHMILGDRRFKPWKGSVVDSVVGVYLTQNVSDNLSSNAYMSLASKFPLGSTFDHTVSNGGSLENPDNQESSGSNNMPSIGRVYDSEGNMYYVTEPETDRTYPLTNSIRDLEVKDVVAAPTCDGTSTLQFIDEMQPSPALNSKSNSASHTFDGDESPAFNSKSDVATHTFDADGNDSPTLLSVDEIPFSPAFNSKSDVAIHTFDGSSTVQSTDEIHLSPDEVQFSPAFNSKSDGAVHTFDGSSIVQSTDEFQLSPPFNPSDVESTSKTCSMESSAPFTELSQLLESLTLHSSGDNIIYPEESQGDAYTSSTRMDHGNKASWERIDESKGDSESISLADSNDHFEHSISPSSMKETRSDLQQPHDPPSIGLADFNDHFEHSICHSNIEETRRGLQQPHDAPSKGQKGKGRKPKETKSGTKESTPRKKKKVEEPEPEDWELMRKMYSSGKPRSSDHMDSVDWEAVRCADVGDIAESIQDRGQQNIIAGRIKDFLNRLVQTHNYIDLEWLRYAPPDKVKKYLLEIPGLGLKSVECVRLLSLQHIAFPVDTNVGRIAVRLGWVPIQPLPEQMQIHLLEQYPVMDNIQKYLWPRLCHLDQRTLYELHYQLITFGKVFCTKKNPHCSACPMRGECKHFASAFASARLALPGPVEKGIVKSKLYNVFSENPQIIVNPIPTCLLHSDGLTSENQVNNCEPIIEEPPSPERHYIESLEPESNSDDFCIGDIEDIPTIRLQEKKFQENLQNFMEMNKIMFQDSKALVTLTAEATSIPVQKLKSINRLRTEHLVYVLPDNHELLEGFEKRLVDDPCPYLLAIWSPGETPNSIEPPQSRCNFEGDNLCDNQTCYKCNRIREEDADIVRGTILIPCLTANRGRFPLNGTYFQVNEVFADHETSEQPINVPRKMIANLTRQTAYFGSTASHISKALDIERIQRCFWRGFICVRGFDRRSRAPRHLLERFHCSPSKIVVKKAPGRR</sequence>
<proteinExistence type="predicted"/>
<gene>
    <name evidence="1" type="ORF">Pint_31971</name>
</gene>
<name>A0ACC0XNB1_9ROSI</name>
<organism evidence="1 2">
    <name type="scientific">Pistacia integerrima</name>
    <dbReference type="NCBI Taxonomy" id="434235"/>
    <lineage>
        <taxon>Eukaryota</taxon>
        <taxon>Viridiplantae</taxon>
        <taxon>Streptophyta</taxon>
        <taxon>Embryophyta</taxon>
        <taxon>Tracheophyta</taxon>
        <taxon>Spermatophyta</taxon>
        <taxon>Magnoliopsida</taxon>
        <taxon>eudicotyledons</taxon>
        <taxon>Gunneridae</taxon>
        <taxon>Pentapetalae</taxon>
        <taxon>rosids</taxon>
        <taxon>malvids</taxon>
        <taxon>Sapindales</taxon>
        <taxon>Anacardiaceae</taxon>
        <taxon>Pistacia</taxon>
    </lineage>
</organism>
<dbReference type="EMBL" id="CM047746">
    <property type="protein sequence ID" value="KAJ0020769.1"/>
    <property type="molecule type" value="Genomic_DNA"/>
</dbReference>
<reference evidence="2" key="1">
    <citation type="journal article" date="2023" name="G3 (Bethesda)">
        <title>Genome assembly and association tests identify interacting loci associated with vigor, precocity, and sex in interspecific pistachio rootstocks.</title>
        <authorList>
            <person name="Palmer W."/>
            <person name="Jacygrad E."/>
            <person name="Sagayaradj S."/>
            <person name="Cavanaugh K."/>
            <person name="Han R."/>
            <person name="Bertier L."/>
            <person name="Beede B."/>
            <person name="Kafkas S."/>
            <person name="Golino D."/>
            <person name="Preece J."/>
            <person name="Michelmore R."/>
        </authorList>
    </citation>
    <scope>NUCLEOTIDE SEQUENCE [LARGE SCALE GENOMIC DNA]</scope>
</reference>
<protein>
    <submittedName>
        <fullName evidence="1">Uncharacterized protein</fullName>
    </submittedName>
</protein>
<evidence type="ECO:0000313" key="1">
    <source>
        <dbReference type="EMBL" id="KAJ0020769.1"/>
    </source>
</evidence>
<keyword evidence="2" id="KW-1185">Reference proteome</keyword>
<comment type="caution">
    <text evidence="1">The sequence shown here is derived from an EMBL/GenBank/DDBJ whole genome shotgun (WGS) entry which is preliminary data.</text>
</comment>
<accession>A0ACC0XNB1</accession>
<dbReference type="Proteomes" id="UP001163603">
    <property type="component" value="Chromosome 11"/>
</dbReference>